<dbReference type="EMBL" id="CAADHB010000063">
    <property type="protein sequence ID" value="VFK79758.1"/>
    <property type="molecule type" value="Genomic_DNA"/>
</dbReference>
<gene>
    <name evidence="4" type="ORF">BECKSD772D_GA0070982_106321</name>
    <name evidence="3" type="ORF">BECKSD772E_GA0070983_106519</name>
    <name evidence="2" type="ORF">BECKSD772F_GA0070984_105819</name>
</gene>
<dbReference type="AlphaFoldDB" id="A0A450YWV5"/>
<dbReference type="EMBL" id="CAADFU010000065">
    <property type="protein sequence ID" value="VFK46003.1"/>
    <property type="molecule type" value="Genomic_DNA"/>
</dbReference>
<accession>A0A450YWV5</accession>
<protein>
    <submittedName>
        <fullName evidence="3">Uncharacterized protein</fullName>
    </submittedName>
</protein>
<evidence type="ECO:0000313" key="3">
    <source>
        <dbReference type="EMBL" id="VFK46003.1"/>
    </source>
</evidence>
<reference evidence="3" key="1">
    <citation type="submission" date="2019-02" db="EMBL/GenBank/DDBJ databases">
        <authorList>
            <person name="Gruber-Vodicka R. H."/>
            <person name="Seah K. B. B."/>
        </authorList>
    </citation>
    <scope>NUCLEOTIDE SEQUENCE</scope>
    <source>
        <strain evidence="4">BECK_S127</strain>
        <strain evidence="3">BECK_S1320</strain>
        <strain evidence="2">BECK_S1321</strain>
    </source>
</reference>
<dbReference type="EMBL" id="CAADFR010000058">
    <property type="protein sequence ID" value="VFK40334.1"/>
    <property type="molecule type" value="Genomic_DNA"/>
</dbReference>
<evidence type="ECO:0000256" key="1">
    <source>
        <dbReference type="SAM" id="MobiDB-lite"/>
    </source>
</evidence>
<name>A0A450YWV5_9GAMM</name>
<proteinExistence type="predicted"/>
<sequence>MGINQSIKLTVGAVLGSSFGAVIGTGVCQVKGLGAAVRQTSAEMGRAQGLRKLEAGVERAREDLARKVLHPSPPIQTVPATNDLSLSSVH</sequence>
<feature type="compositionally biased region" description="Polar residues" evidence="1">
    <location>
        <begin position="78"/>
        <end position="90"/>
    </location>
</feature>
<organism evidence="3">
    <name type="scientific">Candidatus Kentrum sp. SD</name>
    <dbReference type="NCBI Taxonomy" id="2126332"/>
    <lineage>
        <taxon>Bacteria</taxon>
        <taxon>Pseudomonadati</taxon>
        <taxon>Pseudomonadota</taxon>
        <taxon>Gammaproteobacteria</taxon>
        <taxon>Candidatus Kentrum</taxon>
    </lineage>
</organism>
<evidence type="ECO:0000313" key="2">
    <source>
        <dbReference type="EMBL" id="VFK40334.1"/>
    </source>
</evidence>
<feature type="region of interest" description="Disordered" evidence="1">
    <location>
        <begin position="69"/>
        <end position="90"/>
    </location>
</feature>
<evidence type="ECO:0000313" key="4">
    <source>
        <dbReference type="EMBL" id="VFK79758.1"/>
    </source>
</evidence>